<dbReference type="Pfam" id="PF16080">
    <property type="entry name" value="Phage_holin_2_3"/>
    <property type="match status" value="1"/>
</dbReference>
<dbReference type="RefSeq" id="WP_090385752.1">
    <property type="nucleotide sequence ID" value="NZ_FNSC01000001.1"/>
</dbReference>
<keyword evidence="1" id="KW-1133">Transmembrane helix</keyword>
<dbReference type="EMBL" id="FNSC01000001">
    <property type="protein sequence ID" value="SED98963.1"/>
    <property type="molecule type" value="Genomic_DNA"/>
</dbReference>
<dbReference type="InterPro" id="IPR032118">
    <property type="entry name" value="Phage_holin_HP1"/>
</dbReference>
<feature type="transmembrane region" description="Helical" evidence="1">
    <location>
        <begin position="27"/>
        <end position="46"/>
    </location>
</feature>
<sequence>MADKAMNAASYGGAAVSVTSGLTLTEWGVIAGIVTAIVTLLANLFYQWRKDRREHELYRLELEMRRADARYAMSSACSVREPIDE</sequence>
<keyword evidence="3" id="KW-1185">Reference proteome</keyword>
<gene>
    <name evidence="2" type="ORF">SAMN05421553_3791</name>
</gene>
<dbReference type="STRING" id="53406.SAMN05421553_3791"/>
<evidence type="ECO:0000313" key="3">
    <source>
        <dbReference type="Proteomes" id="UP000242849"/>
    </source>
</evidence>
<protein>
    <submittedName>
        <fullName evidence="2">Bacteriophage holin family HP1</fullName>
    </submittedName>
</protein>
<evidence type="ECO:0000313" key="2">
    <source>
        <dbReference type="EMBL" id="SED98963.1"/>
    </source>
</evidence>
<keyword evidence="1" id="KW-0472">Membrane</keyword>
<accession>A0A1H5F6Q1</accession>
<dbReference type="OrthoDB" id="7032682at2"/>
<organism evidence="2 3">
    <name type="scientific">Pseudomonas anguilliseptica</name>
    <dbReference type="NCBI Taxonomy" id="53406"/>
    <lineage>
        <taxon>Bacteria</taxon>
        <taxon>Pseudomonadati</taxon>
        <taxon>Pseudomonadota</taxon>
        <taxon>Gammaproteobacteria</taxon>
        <taxon>Pseudomonadales</taxon>
        <taxon>Pseudomonadaceae</taxon>
        <taxon>Pseudomonas</taxon>
    </lineage>
</organism>
<keyword evidence="1" id="KW-0812">Transmembrane</keyword>
<proteinExistence type="predicted"/>
<dbReference type="AlphaFoldDB" id="A0A1H5F6Q1"/>
<evidence type="ECO:0000256" key="1">
    <source>
        <dbReference type="SAM" id="Phobius"/>
    </source>
</evidence>
<dbReference type="Proteomes" id="UP000242849">
    <property type="component" value="Unassembled WGS sequence"/>
</dbReference>
<name>A0A1H5F6Q1_PSEAG</name>
<reference evidence="3" key="1">
    <citation type="submission" date="2016-10" db="EMBL/GenBank/DDBJ databases">
        <authorList>
            <person name="Varghese N."/>
            <person name="Submissions S."/>
        </authorList>
    </citation>
    <scope>NUCLEOTIDE SEQUENCE [LARGE SCALE GENOMIC DNA]</scope>
    <source>
        <strain evidence="3">DSM 12111</strain>
    </source>
</reference>